<comment type="caution">
    <text evidence="1">The sequence shown here is derived from an EMBL/GenBank/DDBJ whole genome shotgun (WGS) entry which is preliminary data.</text>
</comment>
<evidence type="ECO:0000313" key="2">
    <source>
        <dbReference type="Proteomes" id="UP001243375"/>
    </source>
</evidence>
<keyword evidence="2" id="KW-1185">Reference proteome</keyword>
<evidence type="ECO:0000313" key="1">
    <source>
        <dbReference type="EMBL" id="KAJ9117054.1"/>
    </source>
</evidence>
<gene>
    <name evidence="1" type="ORF">QFC22_004713</name>
</gene>
<sequence>MNIADTTTAIPTPVVRMRCAVHLLKRTLLTSLPKPVPLQRYQYLVVRSPLLNPLRTMSTAESAAQPNAQPVATTSQEHNAGEAAQVAVEKKPQGVAKPKKEKKSSGDAGTVTELNPPPEFFAKRNAIFDKYKKEYEERIAALPRQQINITLPDGKVVEGMSWETTPFKVAEGIAKSLAERVIISKVSCGRIRKDVVGERRFRYASRR</sequence>
<protein>
    <submittedName>
        <fullName evidence="1">Uncharacterized protein</fullName>
    </submittedName>
</protein>
<name>A0ACC2WZ28_9TREE</name>
<proteinExistence type="predicted"/>
<dbReference type="EMBL" id="JASBWU010000013">
    <property type="protein sequence ID" value="KAJ9117054.1"/>
    <property type="molecule type" value="Genomic_DNA"/>
</dbReference>
<dbReference type="Proteomes" id="UP001243375">
    <property type="component" value="Unassembled WGS sequence"/>
</dbReference>
<organism evidence="1 2">
    <name type="scientific">Naganishia vaughanmartiniae</name>
    <dbReference type="NCBI Taxonomy" id="1424756"/>
    <lineage>
        <taxon>Eukaryota</taxon>
        <taxon>Fungi</taxon>
        <taxon>Dikarya</taxon>
        <taxon>Basidiomycota</taxon>
        <taxon>Agaricomycotina</taxon>
        <taxon>Tremellomycetes</taxon>
        <taxon>Filobasidiales</taxon>
        <taxon>Filobasidiaceae</taxon>
        <taxon>Naganishia</taxon>
    </lineage>
</organism>
<accession>A0ACC2WZ28</accession>
<reference evidence="1" key="1">
    <citation type="submission" date="2023-04" db="EMBL/GenBank/DDBJ databases">
        <title>Draft Genome sequencing of Naganishia species isolated from polar environments using Oxford Nanopore Technology.</title>
        <authorList>
            <person name="Leo P."/>
            <person name="Venkateswaran K."/>
        </authorList>
    </citation>
    <scope>NUCLEOTIDE SEQUENCE</scope>
    <source>
        <strain evidence="1">MNA-CCFEE 5425</strain>
    </source>
</reference>